<dbReference type="SUPFAM" id="SSF56112">
    <property type="entry name" value="Protein kinase-like (PK-like)"/>
    <property type="match status" value="1"/>
</dbReference>
<keyword evidence="6" id="KW-1133">Transmembrane helix</keyword>
<evidence type="ECO:0000256" key="3">
    <source>
        <dbReference type="ARBA" id="ARBA00022448"/>
    </source>
</evidence>
<evidence type="ECO:0000313" key="9">
    <source>
        <dbReference type="Proteomes" id="UP000224567"/>
    </source>
</evidence>
<proteinExistence type="inferred from homology"/>
<evidence type="ECO:0000313" key="8">
    <source>
        <dbReference type="EMBL" id="PHT50122.1"/>
    </source>
</evidence>
<evidence type="ECO:0000256" key="6">
    <source>
        <dbReference type="ARBA" id="ARBA00022989"/>
    </source>
</evidence>
<name>A0A2G2WY24_CAPBA</name>
<dbReference type="GO" id="GO:0000139">
    <property type="term" value="C:Golgi membrane"/>
    <property type="evidence" value="ECO:0007669"/>
    <property type="project" value="TreeGrafter"/>
</dbReference>
<dbReference type="InterPro" id="IPR011009">
    <property type="entry name" value="Kinase-like_dom_sf"/>
</dbReference>
<organism evidence="8 9">
    <name type="scientific">Capsicum baccatum</name>
    <name type="common">Peruvian pepper</name>
    <dbReference type="NCBI Taxonomy" id="33114"/>
    <lineage>
        <taxon>Eukaryota</taxon>
        <taxon>Viridiplantae</taxon>
        <taxon>Streptophyta</taxon>
        <taxon>Embryophyta</taxon>
        <taxon>Tracheophyta</taxon>
        <taxon>Spermatophyta</taxon>
        <taxon>Magnoliopsida</taxon>
        <taxon>eudicotyledons</taxon>
        <taxon>Gunneridae</taxon>
        <taxon>Pentapetalae</taxon>
        <taxon>asterids</taxon>
        <taxon>lamiids</taxon>
        <taxon>Solanales</taxon>
        <taxon>Solanaceae</taxon>
        <taxon>Solanoideae</taxon>
        <taxon>Capsiceae</taxon>
        <taxon>Capsicum</taxon>
    </lineage>
</organism>
<dbReference type="Proteomes" id="UP000224567">
    <property type="component" value="Unassembled WGS sequence"/>
</dbReference>
<accession>A0A2G2WY24</accession>
<evidence type="ECO:0000256" key="7">
    <source>
        <dbReference type="ARBA" id="ARBA00023136"/>
    </source>
</evidence>
<dbReference type="AlphaFoldDB" id="A0A2G2WY24"/>
<dbReference type="InterPro" id="IPR013657">
    <property type="entry name" value="SCL35B1-4/HUT1"/>
</dbReference>
<dbReference type="OrthoDB" id="1601at2759"/>
<reference evidence="9" key="2">
    <citation type="journal article" date="2017" name="J. Anim. Genet.">
        <title>Multiple reference genome sequences of hot pepper reveal the massive evolution of plant disease resistance genes by retroduplication.</title>
        <authorList>
            <person name="Kim S."/>
            <person name="Park J."/>
            <person name="Yeom S.-I."/>
            <person name="Kim Y.-M."/>
            <person name="Seo E."/>
            <person name="Kim K.-T."/>
            <person name="Kim M.-S."/>
            <person name="Lee J.M."/>
            <person name="Cheong K."/>
            <person name="Shin H.-S."/>
            <person name="Kim S.-B."/>
            <person name="Han K."/>
            <person name="Lee J."/>
            <person name="Park M."/>
            <person name="Lee H.-A."/>
            <person name="Lee H.-Y."/>
            <person name="Lee Y."/>
            <person name="Oh S."/>
            <person name="Lee J.H."/>
            <person name="Choi E."/>
            <person name="Choi E."/>
            <person name="Lee S.E."/>
            <person name="Jeon J."/>
            <person name="Kim H."/>
            <person name="Choi G."/>
            <person name="Song H."/>
            <person name="Lee J."/>
            <person name="Lee S.-C."/>
            <person name="Kwon J.-K."/>
            <person name="Lee H.-Y."/>
            <person name="Koo N."/>
            <person name="Hong Y."/>
            <person name="Kim R.W."/>
            <person name="Kang W.-H."/>
            <person name="Huh J.H."/>
            <person name="Kang B.-C."/>
            <person name="Yang T.-J."/>
            <person name="Lee Y.-H."/>
            <person name="Bennetzen J.L."/>
            <person name="Choi D."/>
        </authorList>
    </citation>
    <scope>NUCLEOTIDE SEQUENCE [LARGE SCALE GENOMIC DNA]</scope>
    <source>
        <strain evidence="9">cv. PBC81</strain>
    </source>
</reference>
<evidence type="ECO:0000256" key="1">
    <source>
        <dbReference type="ARBA" id="ARBA00004141"/>
    </source>
</evidence>
<protein>
    <submittedName>
        <fullName evidence="8">UDP-galactose/UDP-glucose transporter 5B</fullName>
    </submittedName>
</protein>
<dbReference type="GO" id="GO:0046964">
    <property type="term" value="F:3'-phosphoadenosine 5'-phosphosulfate transmembrane transporter activity"/>
    <property type="evidence" value="ECO:0007669"/>
    <property type="project" value="TreeGrafter"/>
</dbReference>
<keyword evidence="7" id="KW-0472">Membrane</keyword>
<dbReference type="STRING" id="33114.A0A2G2WY24"/>
<reference evidence="8 9" key="1">
    <citation type="journal article" date="2017" name="Genome Biol.">
        <title>New reference genome sequences of hot pepper reveal the massive evolution of plant disease-resistance genes by retroduplication.</title>
        <authorList>
            <person name="Kim S."/>
            <person name="Park J."/>
            <person name="Yeom S.I."/>
            <person name="Kim Y.M."/>
            <person name="Seo E."/>
            <person name="Kim K.T."/>
            <person name="Kim M.S."/>
            <person name="Lee J.M."/>
            <person name="Cheong K."/>
            <person name="Shin H.S."/>
            <person name="Kim S.B."/>
            <person name="Han K."/>
            <person name="Lee J."/>
            <person name="Park M."/>
            <person name="Lee H.A."/>
            <person name="Lee H.Y."/>
            <person name="Lee Y."/>
            <person name="Oh S."/>
            <person name="Lee J.H."/>
            <person name="Choi E."/>
            <person name="Choi E."/>
            <person name="Lee S.E."/>
            <person name="Jeon J."/>
            <person name="Kim H."/>
            <person name="Choi G."/>
            <person name="Song H."/>
            <person name="Lee J."/>
            <person name="Lee S.C."/>
            <person name="Kwon J.K."/>
            <person name="Lee H.Y."/>
            <person name="Koo N."/>
            <person name="Hong Y."/>
            <person name="Kim R.W."/>
            <person name="Kang W.H."/>
            <person name="Huh J.H."/>
            <person name="Kang B.C."/>
            <person name="Yang T.J."/>
            <person name="Lee Y.H."/>
            <person name="Bennetzen J.L."/>
            <person name="Choi D."/>
        </authorList>
    </citation>
    <scope>NUCLEOTIDE SEQUENCE [LARGE SCALE GENOMIC DNA]</scope>
    <source>
        <strain evidence="9">cv. PBC81</strain>
    </source>
</reference>
<keyword evidence="9" id="KW-1185">Reference proteome</keyword>
<evidence type="ECO:0000256" key="2">
    <source>
        <dbReference type="ARBA" id="ARBA00008349"/>
    </source>
</evidence>
<dbReference type="Gene3D" id="1.10.510.10">
    <property type="entry name" value="Transferase(Phosphotransferase) domain 1"/>
    <property type="match status" value="1"/>
</dbReference>
<evidence type="ECO:0000256" key="5">
    <source>
        <dbReference type="ARBA" id="ARBA00022692"/>
    </source>
</evidence>
<dbReference type="EMBL" id="MLFT02000004">
    <property type="protein sequence ID" value="PHT50122.1"/>
    <property type="molecule type" value="Genomic_DNA"/>
</dbReference>
<gene>
    <name evidence="8" type="ORF">CQW23_09869</name>
</gene>
<comment type="subcellular location">
    <subcellularLocation>
        <location evidence="1">Membrane</location>
        <topology evidence="1">Multi-pass membrane protein</topology>
    </subcellularLocation>
</comment>
<sequence>MVTNEDTVFQLFDKHSRGIENLLHCTGFSLALVNNAFHWICIPGNYFKDSRAFSLVSFSISQEVDADIPLPKQLLRLKGNIGISISELDGMLCAHSTYEHQRKHTFKLWEKIMRVPYGANKDYFIYSLFLVFCNQITTSAVSAGVLLESKKALDPVAPLHKYCIVSVSNILTTTCQYEIWGTIMMQKKYKGGEIDFQSDPWPSILNSAKDLIRKMLTQEPKKRITSAEVLGISTISLCNQKLQ</sequence>
<dbReference type="GO" id="GO:0005789">
    <property type="term" value="C:endoplasmic reticulum membrane"/>
    <property type="evidence" value="ECO:0007669"/>
    <property type="project" value="TreeGrafter"/>
</dbReference>
<keyword evidence="4" id="KW-0050">Antiport</keyword>
<keyword evidence="5" id="KW-0812">Transmembrane</keyword>
<comment type="caution">
    <text evidence="8">The sequence shown here is derived from an EMBL/GenBank/DDBJ whole genome shotgun (WGS) entry which is preliminary data.</text>
</comment>
<comment type="similarity">
    <text evidence="2">Belongs to the nucleotide-sugar transporter family. UDP-galactose:UMP antiporter (TC 2.A.7.11) subfamily.</text>
</comment>
<keyword evidence="3" id="KW-0813">Transport</keyword>
<evidence type="ECO:0000256" key="4">
    <source>
        <dbReference type="ARBA" id="ARBA00022449"/>
    </source>
</evidence>
<dbReference type="PANTHER" id="PTHR10778">
    <property type="entry name" value="SOLUTE CARRIER FAMILY 35 MEMBER B"/>
    <property type="match status" value="1"/>
</dbReference>
<dbReference type="PANTHER" id="PTHR10778:SF39">
    <property type="entry name" value="UDP-GALACTOSE_UDP-GLUCOSE TRANSPORTER 5-LIKE"/>
    <property type="match status" value="1"/>
</dbReference>
<dbReference type="GO" id="GO:0015297">
    <property type="term" value="F:antiporter activity"/>
    <property type="evidence" value="ECO:0007669"/>
    <property type="project" value="UniProtKB-KW"/>
</dbReference>